<dbReference type="PANTHER" id="PTHR30204">
    <property type="entry name" value="REDOX-CYCLING DRUG-SENSING TRANSCRIPTIONAL ACTIVATOR SOXR"/>
    <property type="match status" value="1"/>
</dbReference>
<dbReference type="PANTHER" id="PTHR30204:SF98">
    <property type="entry name" value="HTH-TYPE TRANSCRIPTIONAL REGULATOR ADHR"/>
    <property type="match status" value="1"/>
</dbReference>
<dbReference type="PROSITE" id="PS50937">
    <property type="entry name" value="HTH_MERR_2"/>
    <property type="match status" value="1"/>
</dbReference>
<keyword evidence="4" id="KW-1185">Reference proteome</keyword>
<dbReference type="Pfam" id="PF13411">
    <property type="entry name" value="MerR_1"/>
    <property type="match status" value="1"/>
</dbReference>
<proteinExistence type="predicted"/>
<dbReference type="SMART" id="SM00422">
    <property type="entry name" value="HTH_MERR"/>
    <property type="match status" value="1"/>
</dbReference>
<dbReference type="InterPro" id="IPR047057">
    <property type="entry name" value="MerR_fam"/>
</dbReference>
<dbReference type="EMBL" id="CP045737">
    <property type="protein sequence ID" value="QGG39994.1"/>
    <property type="molecule type" value="Genomic_DNA"/>
</dbReference>
<dbReference type="PRINTS" id="PR00040">
    <property type="entry name" value="HTHMERR"/>
</dbReference>
<evidence type="ECO:0000313" key="3">
    <source>
        <dbReference type="EMBL" id="QGG39994.1"/>
    </source>
</evidence>
<dbReference type="GO" id="GO:0003700">
    <property type="term" value="F:DNA-binding transcription factor activity"/>
    <property type="evidence" value="ECO:0007669"/>
    <property type="project" value="InterPro"/>
</dbReference>
<feature type="domain" description="HTH merR-type" evidence="2">
    <location>
        <begin position="1"/>
        <end position="69"/>
    </location>
</feature>
<gene>
    <name evidence="3" type="ORF">GEV26_00590</name>
</gene>
<dbReference type="Proteomes" id="UP000392064">
    <property type="component" value="Chromosome"/>
</dbReference>
<name>A0A5Q2MA63_9ACTN</name>
<protein>
    <submittedName>
        <fullName evidence="3">MerR family transcriptional regulator</fullName>
    </submittedName>
</protein>
<organism evidence="3 4">
    <name type="scientific">Aeromicrobium yanjiei</name>
    <dbReference type="NCBI Taxonomy" id="2662028"/>
    <lineage>
        <taxon>Bacteria</taxon>
        <taxon>Bacillati</taxon>
        <taxon>Actinomycetota</taxon>
        <taxon>Actinomycetes</taxon>
        <taxon>Propionibacteriales</taxon>
        <taxon>Nocardioidaceae</taxon>
        <taxon>Aeromicrobium</taxon>
    </lineage>
</organism>
<evidence type="ECO:0000313" key="4">
    <source>
        <dbReference type="Proteomes" id="UP000392064"/>
    </source>
</evidence>
<keyword evidence="1" id="KW-0238">DNA-binding</keyword>
<dbReference type="InterPro" id="IPR009061">
    <property type="entry name" value="DNA-bd_dom_put_sf"/>
</dbReference>
<sequence length="199" mass="21074">MRISELARRGGVTTATAKYYLREGLLPPGRLTSATQAQYDEPHVQRLRLTRALLASGLSVATAREVLGHLDSPADGPLDLLAEVQTTLTPVEGPVDRERVTALLRRWGWNTDVALDGPVAALASALDVAEAAGFTIGPELLDGYAAAAHEVAELDIAGVPTTSSEDAVQHVVLGTILLEPVLLALRRLAQADVSARRFG</sequence>
<dbReference type="KEGG" id="aef:GEV26_00590"/>
<evidence type="ECO:0000256" key="1">
    <source>
        <dbReference type="ARBA" id="ARBA00023125"/>
    </source>
</evidence>
<accession>A0A5Q2MA63</accession>
<dbReference type="SUPFAM" id="SSF46955">
    <property type="entry name" value="Putative DNA-binding domain"/>
    <property type="match status" value="1"/>
</dbReference>
<dbReference type="Gene3D" id="1.10.1660.10">
    <property type="match status" value="1"/>
</dbReference>
<dbReference type="InterPro" id="IPR000551">
    <property type="entry name" value="MerR-type_HTH_dom"/>
</dbReference>
<dbReference type="GO" id="GO:0003677">
    <property type="term" value="F:DNA binding"/>
    <property type="evidence" value="ECO:0007669"/>
    <property type="project" value="UniProtKB-KW"/>
</dbReference>
<evidence type="ECO:0000259" key="2">
    <source>
        <dbReference type="PROSITE" id="PS50937"/>
    </source>
</evidence>
<dbReference type="AlphaFoldDB" id="A0A5Q2MA63"/>
<dbReference type="RefSeq" id="WP_153651267.1">
    <property type="nucleotide sequence ID" value="NZ_CP045737.1"/>
</dbReference>
<reference evidence="3 4" key="1">
    <citation type="submission" date="2019-11" db="EMBL/GenBank/DDBJ databases">
        <authorList>
            <person name="Li J."/>
        </authorList>
    </citation>
    <scope>NUCLEOTIDE SEQUENCE [LARGE SCALE GENOMIC DNA]</scope>
    <source>
        <strain evidence="3 4">MF47</strain>
    </source>
</reference>